<evidence type="ECO:0000256" key="4">
    <source>
        <dbReference type="ARBA" id="ARBA00022825"/>
    </source>
</evidence>
<evidence type="ECO:0000256" key="2">
    <source>
        <dbReference type="ARBA" id="ARBA00022729"/>
    </source>
</evidence>
<dbReference type="GO" id="GO:0008236">
    <property type="term" value="F:serine-type peptidase activity"/>
    <property type="evidence" value="ECO:0007669"/>
    <property type="project" value="UniProtKB-KW"/>
</dbReference>
<dbReference type="InterPro" id="IPR023415">
    <property type="entry name" value="LDLR_class-A_CS"/>
</dbReference>
<name>A0A9J7LZ27_BRAFL</name>
<dbReference type="InterPro" id="IPR013320">
    <property type="entry name" value="ConA-like_dom_sf"/>
</dbReference>
<evidence type="ECO:0000259" key="10">
    <source>
        <dbReference type="PROSITE" id="PS50060"/>
    </source>
</evidence>
<keyword evidence="9" id="KW-1133">Transmembrane helix</keyword>
<dbReference type="FunFam" id="3.10.250.10:FF:000001">
    <property type="entry name" value="Lysyl oxidase 4 isoform X1"/>
    <property type="match status" value="1"/>
</dbReference>
<dbReference type="InterPro" id="IPR036772">
    <property type="entry name" value="SRCR-like_dom_sf"/>
</dbReference>
<dbReference type="SUPFAM" id="SSF49899">
    <property type="entry name" value="Concanavalin A-like lectins/glucanases"/>
    <property type="match status" value="3"/>
</dbReference>
<protein>
    <submittedName>
        <fullName evidence="13">MAM and LDL-receptor class A domain-containing protein 1-like isoform X1</fullName>
    </submittedName>
</protein>
<evidence type="ECO:0000256" key="7">
    <source>
        <dbReference type="PROSITE-ProRule" id="PRU00196"/>
    </source>
</evidence>
<evidence type="ECO:0000256" key="3">
    <source>
        <dbReference type="ARBA" id="ARBA00022801"/>
    </source>
</evidence>
<evidence type="ECO:0000256" key="9">
    <source>
        <dbReference type="SAM" id="Phobius"/>
    </source>
</evidence>
<keyword evidence="3" id="KW-0378">Hydrolase</keyword>
<dbReference type="SUPFAM" id="SSF56487">
    <property type="entry name" value="SRCR-like"/>
    <property type="match status" value="1"/>
</dbReference>
<dbReference type="SMART" id="SM00192">
    <property type="entry name" value="LDLa"/>
    <property type="match status" value="2"/>
</dbReference>
<dbReference type="OrthoDB" id="412155at2759"/>
<dbReference type="SUPFAM" id="SSF57424">
    <property type="entry name" value="LDL receptor-like module"/>
    <property type="match status" value="2"/>
</dbReference>
<dbReference type="PRINTS" id="PR00258">
    <property type="entry name" value="SPERACTRCPTR"/>
</dbReference>
<dbReference type="CDD" id="cd12087">
    <property type="entry name" value="TM_EGFR-like"/>
    <property type="match status" value="1"/>
</dbReference>
<dbReference type="Proteomes" id="UP000001554">
    <property type="component" value="Chromosome 11"/>
</dbReference>
<feature type="disulfide bond" evidence="7">
    <location>
        <begin position="234"/>
        <end position="298"/>
    </location>
</feature>
<keyword evidence="1" id="KW-0645">Protease</keyword>
<dbReference type="Pfam" id="PF00057">
    <property type="entry name" value="Ldl_recept_a"/>
    <property type="match status" value="2"/>
</dbReference>
<dbReference type="CDD" id="cd00112">
    <property type="entry name" value="LDLa"/>
    <property type="match status" value="2"/>
</dbReference>
<dbReference type="PROSITE" id="PS01209">
    <property type="entry name" value="LDLRA_1"/>
    <property type="match status" value="2"/>
</dbReference>
<dbReference type="GeneID" id="118426412"/>
<dbReference type="GO" id="GO:0016020">
    <property type="term" value="C:membrane"/>
    <property type="evidence" value="ECO:0007669"/>
    <property type="project" value="InterPro"/>
</dbReference>
<evidence type="ECO:0000256" key="1">
    <source>
        <dbReference type="ARBA" id="ARBA00022670"/>
    </source>
</evidence>
<evidence type="ECO:0000259" key="11">
    <source>
        <dbReference type="PROSITE" id="PS50287"/>
    </source>
</evidence>
<proteinExistence type="predicted"/>
<dbReference type="InterPro" id="IPR001190">
    <property type="entry name" value="SRCR"/>
</dbReference>
<dbReference type="Gene3D" id="3.10.250.10">
    <property type="entry name" value="SRCR-like domain"/>
    <property type="match status" value="1"/>
</dbReference>
<accession>A0A9J7LZ27</accession>
<keyword evidence="12" id="KW-1185">Reference proteome</keyword>
<feature type="disulfide bond" evidence="7">
    <location>
        <begin position="277"/>
        <end position="287"/>
    </location>
</feature>
<dbReference type="PANTHER" id="PTHR23282">
    <property type="entry name" value="APICAL ENDOSOMAL GLYCOPROTEIN PRECURSOR"/>
    <property type="match status" value="1"/>
</dbReference>
<feature type="disulfide bond" evidence="6">
    <location>
        <begin position="315"/>
        <end position="327"/>
    </location>
</feature>
<dbReference type="SMART" id="SM00202">
    <property type="entry name" value="SR"/>
    <property type="match status" value="1"/>
</dbReference>
<dbReference type="GO" id="GO:0006508">
    <property type="term" value="P:proteolysis"/>
    <property type="evidence" value="ECO:0007669"/>
    <property type="project" value="UniProtKB-KW"/>
</dbReference>
<dbReference type="SMART" id="SM00137">
    <property type="entry name" value="MAM"/>
    <property type="match status" value="3"/>
</dbReference>
<feature type="disulfide bond" evidence="6">
    <location>
        <begin position="334"/>
        <end position="349"/>
    </location>
</feature>
<dbReference type="Pfam" id="PF00530">
    <property type="entry name" value="SRCR"/>
    <property type="match status" value="1"/>
</dbReference>
<dbReference type="OMA" id="MIMANSA"/>
<feature type="domain" description="MAM" evidence="10">
    <location>
        <begin position="40"/>
        <end position="202"/>
    </location>
</feature>
<feature type="domain" description="MAM" evidence="10">
    <location>
        <begin position="556"/>
        <end position="715"/>
    </location>
</feature>
<evidence type="ECO:0000256" key="6">
    <source>
        <dbReference type="PROSITE-ProRule" id="PRU00124"/>
    </source>
</evidence>
<feature type="domain" description="MAM" evidence="10">
    <location>
        <begin position="354"/>
        <end position="510"/>
    </location>
</feature>
<sequence>MCYRRQLQTVMMSPPGSFQQLVIFIQLLQFTGGQSIEHPLPCDFEDEKPCFWAQMRDDDFDWTRQSGPSGFRTGPQTDHTYGNDTGHYMFIETSAPRQLDDVARLIGPVITPSATEQCKMVIHYHMDGSTIGLLAVYKRQYSDNSESLLWSDFVDYNDVWQQRETVLTGPQPFQVIIEGLRGTGNYGDIAVDDITFSPGCFKEEEGSLRMVYASNSFYEGRLEIFHNSRWGTICETGWTQASSRTACRQLGYMEANPATAALPGTGSAPIALSNVVCTGTENSLTDCTNNGWGNTGSCTHADDVVVRCSGYRKECQYNEFTCANEDCIPSGLDCDFTSNCRDNSDEDSCSLFPGRCDFQYGLCDWIQPKNDDFDWNRVRGRETAINIQDHNGDQDGFLLYMDAALPRQQDDKTRLILPQSFKPTNNGNCIIRFYHYMSGRDVGRLTLYISDINGKTQLWEGSLPAATWEREAVELQSNVPFQVLFEGTVGTSHLGHIALDDISLTTGCQFEDSACSLTGPTFTCTSGECVSKEHLCDFNHNCVDGSDEDDCNYDPGRCDFETDLCNWNQSDQDNFDFQRGQGSTDTSYTGPQTDHTKGNARGHYVFIDSSGHQINHKARLVSYDLPASDTCKFRLYYHMFGSGVGSLIVSKRDLASGRVQELWRTTGDQGFQWLFASVDVGGPNKYQVLIEATVVGHEQGDIAIDDLSFTNDCYSEEQSSTDSLKTSPAPTVTLQWTGQNKPWLVPVIAGVVCASVVVLILVGLGVYLYRRKHKRLNDAEPIIYQNQSNPRTQHSAQESMEMEQQMHPSSPPPPYSEAQTTYSDRYPTKGMMTSDRVSTPGSRPETPLTNVHVH</sequence>
<dbReference type="InterPro" id="IPR036055">
    <property type="entry name" value="LDL_receptor-like_sf"/>
</dbReference>
<feature type="disulfide bond" evidence="6">
    <location>
        <begin position="536"/>
        <end position="551"/>
    </location>
</feature>
<keyword evidence="9" id="KW-0472">Membrane</keyword>
<feature type="disulfide bond" evidence="6">
    <location>
        <begin position="524"/>
        <end position="542"/>
    </location>
</feature>
<dbReference type="RefSeq" id="XP_035691676.1">
    <property type="nucleotide sequence ID" value="XM_035835783.1"/>
</dbReference>
<reference evidence="12" key="1">
    <citation type="journal article" date="2020" name="Nat. Ecol. Evol.">
        <title>Deeply conserved synteny resolves early events in vertebrate evolution.</title>
        <authorList>
            <person name="Simakov O."/>
            <person name="Marletaz F."/>
            <person name="Yue J.X."/>
            <person name="O'Connell B."/>
            <person name="Jenkins J."/>
            <person name="Brandt A."/>
            <person name="Calef R."/>
            <person name="Tung C.H."/>
            <person name="Huang T.K."/>
            <person name="Schmutz J."/>
            <person name="Satoh N."/>
            <person name="Yu J.K."/>
            <person name="Putnam N.H."/>
            <person name="Green R.E."/>
            <person name="Rokhsar D.S."/>
        </authorList>
    </citation>
    <scope>NUCLEOTIDE SEQUENCE [LARGE SCALE GENOMIC DNA]</scope>
    <source>
        <strain evidence="12">S238N-H82</strain>
    </source>
</reference>
<organism evidence="12 13">
    <name type="scientific">Branchiostoma floridae</name>
    <name type="common">Florida lancelet</name>
    <name type="synonym">Amphioxus</name>
    <dbReference type="NCBI Taxonomy" id="7739"/>
    <lineage>
        <taxon>Eukaryota</taxon>
        <taxon>Metazoa</taxon>
        <taxon>Chordata</taxon>
        <taxon>Cephalochordata</taxon>
        <taxon>Leptocardii</taxon>
        <taxon>Amphioxiformes</taxon>
        <taxon>Branchiostomatidae</taxon>
        <taxon>Branchiostoma</taxon>
    </lineage>
</organism>
<feature type="disulfide bond" evidence="6">
    <location>
        <begin position="322"/>
        <end position="340"/>
    </location>
</feature>
<dbReference type="Gene3D" id="4.10.400.10">
    <property type="entry name" value="Low-density Lipoprotein Receptor"/>
    <property type="match status" value="2"/>
</dbReference>
<feature type="disulfide bond" evidence="7">
    <location>
        <begin position="247"/>
        <end position="308"/>
    </location>
</feature>
<keyword evidence="4" id="KW-0720">Serine protease</keyword>
<dbReference type="InterPro" id="IPR000998">
    <property type="entry name" value="MAM_dom"/>
</dbReference>
<evidence type="ECO:0000256" key="5">
    <source>
        <dbReference type="ARBA" id="ARBA00023157"/>
    </source>
</evidence>
<keyword evidence="9" id="KW-0812">Transmembrane</keyword>
<dbReference type="Pfam" id="PF00629">
    <property type="entry name" value="MAM"/>
    <property type="match status" value="3"/>
</dbReference>
<feature type="compositionally biased region" description="Polar residues" evidence="8">
    <location>
        <begin position="784"/>
        <end position="798"/>
    </location>
</feature>
<keyword evidence="5 7" id="KW-1015">Disulfide bond</keyword>
<feature type="transmembrane region" description="Helical" evidence="9">
    <location>
        <begin position="743"/>
        <end position="769"/>
    </location>
</feature>
<dbReference type="CDD" id="cd06263">
    <property type="entry name" value="MAM"/>
    <property type="match status" value="3"/>
</dbReference>
<dbReference type="PRINTS" id="PR00261">
    <property type="entry name" value="LDLRECEPTOR"/>
</dbReference>
<dbReference type="PROSITE" id="PS50060">
    <property type="entry name" value="MAM_2"/>
    <property type="match status" value="3"/>
</dbReference>
<dbReference type="PROSITE" id="PS50068">
    <property type="entry name" value="LDLRA_2"/>
    <property type="match status" value="2"/>
</dbReference>
<evidence type="ECO:0000256" key="8">
    <source>
        <dbReference type="SAM" id="MobiDB-lite"/>
    </source>
</evidence>
<reference evidence="13" key="2">
    <citation type="submission" date="2025-08" db="UniProtKB">
        <authorList>
            <consortium name="RefSeq"/>
        </authorList>
    </citation>
    <scope>IDENTIFICATION</scope>
    <source>
        <strain evidence="13">S238N-H82</strain>
        <tissue evidence="13">Testes</tissue>
    </source>
</reference>
<evidence type="ECO:0000313" key="13">
    <source>
        <dbReference type="RefSeq" id="XP_035691676.1"/>
    </source>
</evidence>
<gene>
    <name evidence="13" type="primary">LOC118426412</name>
</gene>
<dbReference type="PROSITE" id="PS50287">
    <property type="entry name" value="SRCR_2"/>
    <property type="match status" value="1"/>
</dbReference>
<evidence type="ECO:0000313" key="12">
    <source>
        <dbReference type="Proteomes" id="UP000001554"/>
    </source>
</evidence>
<comment type="caution">
    <text evidence="6">Lacks conserved residue(s) required for the propagation of feature annotation.</text>
</comment>
<dbReference type="PANTHER" id="PTHR23282:SF146">
    <property type="entry name" value="RT07201P-RELATED"/>
    <property type="match status" value="1"/>
</dbReference>
<dbReference type="AlphaFoldDB" id="A0A9J7LZ27"/>
<dbReference type="InterPro" id="IPR002172">
    <property type="entry name" value="LDrepeatLR_classA_rpt"/>
</dbReference>
<dbReference type="PRINTS" id="PR00020">
    <property type="entry name" value="MAMDOMAIN"/>
</dbReference>
<feature type="region of interest" description="Disordered" evidence="8">
    <location>
        <begin position="781"/>
        <end position="854"/>
    </location>
</feature>
<feature type="domain" description="SRCR" evidence="11">
    <location>
        <begin position="208"/>
        <end position="309"/>
    </location>
</feature>
<dbReference type="KEGG" id="bfo:118426412"/>
<keyword evidence="2" id="KW-0732">Signal</keyword>
<dbReference type="InterPro" id="IPR051560">
    <property type="entry name" value="MAM_domain-containing"/>
</dbReference>
<dbReference type="Gene3D" id="2.60.120.200">
    <property type="match status" value="3"/>
</dbReference>